<dbReference type="Proteomes" id="UP000004836">
    <property type="component" value="Unassembled WGS sequence"/>
</dbReference>
<sequence length="85" mass="9650">MDPRIPNSLAPLPLDNQRDIELGAHHYISYKTGGGQHIGKIPPGGLRGDAFWRKIVSGKHFDRYRKRSLNQLLKALKAQNDDYKV</sequence>
<evidence type="ECO:0000313" key="2">
    <source>
        <dbReference type="Proteomes" id="UP000004836"/>
    </source>
</evidence>
<dbReference type="EMBL" id="ALYF01000002">
    <property type="protein sequence ID" value="EJW22093.1"/>
    <property type="molecule type" value="Genomic_DNA"/>
</dbReference>
<protein>
    <submittedName>
        <fullName evidence="1">Uncharacterized protein</fullName>
    </submittedName>
</protein>
<reference evidence="1 2" key="1">
    <citation type="journal article" date="2012" name="J. Bacteriol.">
        <title>Genome Sequence of Strain IMCC14465, Isolated from the East Sea, Belonging to the PS1 Clade of Alphaproteobacteria.</title>
        <authorList>
            <person name="Yang S.J."/>
            <person name="Kang I."/>
            <person name="Cho J.C."/>
        </authorList>
    </citation>
    <scope>NUCLEOTIDE SEQUENCE [LARGE SCALE GENOMIC DNA]</scope>
    <source>
        <strain evidence="1 2">IMCC14465</strain>
    </source>
</reference>
<dbReference type="AlphaFoldDB" id="J9DJ25"/>
<accession>J9DJ25</accession>
<evidence type="ECO:0000313" key="1">
    <source>
        <dbReference type="EMBL" id="EJW22093.1"/>
    </source>
</evidence>
<keyword evidence="2" id="KW-1185">Reference proteome</keyword>
<gene>
    <name evidence="1" type="ORF">IMCC14465_04870</name>
</gene>
<comment type="caution">
    <text evidence="1">The sequence shown here is derived from an EMBL/GenBank/DDBJ whole genome shotgun (WGS) entry which is preliminary data.</text>
</comment>
<name>J9DJ25_9PROT</name>
<proteinExistence type="predicted"/>
<organism evidence="1 2">
    <name type="scientific">alpha proteobacterium IMCC14465</name>
    <dbReference type="NCBI Taxonomy" id="1220535"/>
    <lineage>
        <taxon>Bacteria</taxon>
        <taxon>Pseudomonadati</taxon>
        <taxon>Pseudomonadota</taxon>
        <taxon>Alphaproteobacteria</taxon>
        <taxon>PS1 clade</taxon>
    </lineage>
</organism>